<keyword evidence="3" id="KW-1185">Reference proteome</keyword>
<dbReference type="InParanoid" id="U5DF38"/>
<evidence type="ECO:0000256" key="1">
    <source>
        <dbReference type="SAM" id="SignalP"/>
    </source>
</evidence>
<dbReference type="Proteomes" id="UP000016960">
    <property type="component" value="Unassembled WGS sequence"/>
</dbReference>
<dbReference type="RefSeq" id="WP_022609262.1">
    <property type="nucleotide sequence ID" value="NZ_ASSJ01000084.1"/>
</dbReference>
<feature type="chain" id="PRO_5004658846" evidence="1">
    <location>
        <begin position="22"/>
        <end position="429"/>
    </location>
</feature>
<evidence type="ECO:0000313" key="2">
    <source>
        <dbReference type="EMBL" id="ERN39927.1"/>
    </source>
</evidence>
<dbReference type="AlphaFoldDB" id="U5DF38"/>
<name>U5DF38_9CHRO</name>
<feature type="signal peptide" evidence="1">
    <location>
        <begin position="1"/>
        <end position="21"/>
    </location>
</feature>
<comment type="caution">
    <text evidence="2">The sequence shown here is derived from an EMBL/GenBank/DDBJ whole genome shotgun (WGS) entry which is preliminary data.</text>
</comment>
<sequence>MFALRIARPIGLGLLCTCAIAAAELPARSQDYRPNPLEVCPVEPLPLSAEPLATPARAPAQVPAQWTLERSQPENVLNDLDRLATAELAAGNPEAAFSTWFRELCGWQAIGPVAEVNALGRVGDIAWQENREREVQDIVDRLGSIQVAAGLGSIELVPEEDDLDDVSIAPDPQLETALAEAYQQLREPQLALRLYEKQLADARDRGDANAEVLLLRTVADLHLAWFDYTQAALAYEQLLLLAQARGDNFSLIDYLRALADIYERNSQPKNGIRTRSQLIDTYRDRAQLDLLPPLLLELGNDYRDLDRPNDASNAYSEAFELAWPRQQYAAASDALNALADLYAKNDRPDSALQIYAELIKVKQQSLDFYGLMQTYERMAELHRRREDYINALNAYERGLRVARTLQFNEAHFVEQIECVTQELEAQSAS</sequence>
<dbReference type="Pfam" id="PF13176">
    <property type="entry name" value="TPR_7"/>
    <property type="match status" value="1"/>
</dbReference>
<dbReference type="STRING" id="582515.KR51_00036280"/>
<protein>
    <submittedName>
        <fullName evidence="2">Uncharacterized protein</fullName>
    </submittedName>
</protein>
<dbReference type="PANTHER" id="PTHR10098">
    <property type="entry name" value="RAPSYN-RELATED"/>
    <property type="match status" value="1"/>
</dbReference>
<dbReference type="SUPFAM" id="SSF48452">
    <property type="entry name" value="TPR-like"/>
    <property type="match status" value="2"/>
</dbReference>
<gene>
    <name evidence="2" type="ORF">KR51_00036280</name>
</gene>
<accession>U5DF38</accession>
<dbReference type="InterPro" id="IPR011990">
    <property type="entry name" value="TPR-like_helical_dom_sf"/>
</dbReference>
<dbReference type="InterPro" id="IPR019734">
    <property type="entry name" value="TPR_rpt"/>
</dbReference>
<evidence type="ECO:0000313" key="3">
    <source>
        <dbReference type="Proteomes" id="UP000016960"/>
    </source>
</evidence>
<dbReference type="Gene3D" id="1.25.40.10">
    <property type="entry name" value="Tetratricopeptide repeat domain"/>
    <property type="match status" value="2"/>
</dbReference>
<organism evidence="2 3">
    <name type="scientific">Rubidibacter lacunae KORDI 51-2</name>
    <dbReference type="NCBI Taxonomy" id="582515"/>
    <lineage>
        <taxon>Bacteria</taxon>
        <taxon>Bacillati</taxon>
        <taxon>Cyanobacteriota</taxon>
        <taxon>Cyanophyceae</taxon>
        <taxon>Oscillatoriophycideae</taxon>
        <taxon>Chroococcales</taxon>
        <taxon>Aphanothecaceae</taxon>
        <taxon>Rubidibacter</taxon>
    </lineage>
</organism>
<dbReference type="eggNOG" id="COG0457">
    <property type="taxonomic scope" value="Bacteria"/>
</dbReference>
<dbReference type="SMART" id="SM00028">
    <property type="entry name" value="TPR"/>
    <property type="match status" value="4"/>
</dbReference>
<reference evidence="2 3" key="1">
    <citation type="submission" date="2013-05" db="EMBL/GenBank/DDBJ databases">
        <title>Draft genome sequence of Rubidibacter lacunae KORDI 51-2.</title>
        <authorList>
            <person name="Choi D.H."/>
            <person name="Noh J.H."/>
            <person name="Kwon K.-K."/>
            <person name="Lee J.-H."/>
            <person name="Ryu J.-Y."/>
        </authorList>
    </citation>
    <scope>NUCLEOTIDE SEQUENCE [LARGE SCALE GENOMIC DNA]</scope>
    <source>
        <strain evidence="2 3">KORDI 51-2</strain>
    </source>
</reference>
<keyword evidence="1" id="KW-0732">Signal</keyword>
<proteinExistence type="predicted"/>
<dbReference type="EMBL" id="ASSJ01000084">
    <property type="protein sequence ID" value="ERN39927.1"/>
    <property type="molecule type" value="Genomic_DNA"/>
</dbReference>